<comment type="caution">
    <text evidence="5">The sequence shown here is derived from an EMBL/GenBank/DDBJ whole genome shotgun (WGS) entry which is preliminary data.</text>
</comment>
<dbReference type="InterPro" id="IPR036028">
    <property type="entry name" value="SH3-like_dom_sf"/>
</dbReference>
<dbReference type="AlphaFoldDB" id="A0AAD5TKR4"/>
<evidence type="ECO:0000313" key="6">
    <source>
        <dbReference type="Proteomes" id="UP001212152"/>
    </source>
</evidence>
<dbReference type="Proteomes" id="UP001212152">
    <property type="component" value="Unassembled WGS sequence"/>
</dbReference>
<dbReference type="PROSITE" id="PS50002">
    <property type="entry name" value="SH3"/>
    <property type="match status" value="1"/>
</dbReference>
<dbReference type="EMBL" id="JADGJQ010000021">
    <property type="protein sequence ID" value="KAJ3179358.1"/>
    <property type="molecule type" value="Genomic_DNA"/>
</dbReference>
<dbReference type="GO" id="GO:0005929">
    <property type="term" value="C:cilium"/>
    <property type="evidence" value="ECO:0007669"/>
    <property type="project" value="TreeGrafter"/>
</dbReference>
<dbReference type="CDD" id="cd00174">
    <property type="entry name" value="SH3"/>
    <property type="match status" value="1"/>
</dbReference>
<dbReference type="SMART" id="SM00326">
    <property type="entry name" value="SH3"/>
    <property type="match status" value="1"/>
</dbReference>
<feature type="compositionally biased region" description="Basic and acidic residues" evidence="3">
    <location>
        <begin position="140"/>
        <end position="153"/>
    </location>
</feature>
<accession>A0AAD5TKR4</accession>
<dbReference type="SUPFAM" id="SSF50044">
    <property type="entry name" value="SH3-domain"/>
    <property type="match status" value="1"/>
</dbReference>
<evidence type="ECO:0000259" key="4">
    <source>
        <dbReference type="PROSITE" id="PS50002"/>
    </source>
</evidence>
<evidence type="ECO:0000256" key="2">
    <source>
        <dbReference type="PROSITE-ProRule" id="PRU00192"/>
    </source>
</evidence>
<gene>
    <name evidence="5" type="primary">NPHP1</name>
    <name evidence="5" type="ORF">HDU87_002967</name>
</gene>
<evidence type="ECO:0000256" key="3">
    <source>
        <dbReference type="SAM" id="MobiDB-lite"/>
    </source>
</evidence>
<sequence>MVNKETHHHHSPRQGTTSPTNPNAELKAWALYDYAAPSGQEGKEEVELSFAAGDSFQVLQRDNPEWWYVRDSRKAEGFVPTTYVSISKNGPPVAAKAKSVESVEQAEASSDDEEVFSSSGDESEEEPDDGEEENIEDDVDSARQSDQHLDQVLEKQAGSVKSSRRGRARDRDEAAVQKHQGRDRRRSHHGSNSNASVRYNEKSQDSPDDTRYHRDRRRSSHDQRSRRASSRRPLTVGSHDALDGFGPLPQGFRVSTLGRTIAAGVGKLERAIAPRLAYDALDFCDLTWDANNNWIRRRPAAHTIAFRIESALCVPNPADHIQIVGRVARIALFDGTGVLGNIHSIPATRDADAPYSWRFKSKASLLFPNDDKNACFLRADEAPNAALLFELALLCRDQRPAVAARNDQPVEISCGWALLPLASIDGVAVPSGMHELRLAGGTPFEKNVALQTDMSRHGFLDGFLTSNRTPRVRIKIWRLGTTTVRRINQLPSPLIAPLAALRVLTRYRQCLAHALLEHPQRSKLPSTCSPGLALFPAVAADADLFRLMVISWTKTAAAASRKDKRTPARMHQLFANAVSAVAPALRVMDVGRCVPGHEQLTRARHQALLRMRQTGVVDSLTMPGFSMQPFDVAEVKFGFLSAGGAGVY</sequence>
<evidence type="ECO:0000313" key="5">
    <source>
        <dbReference type="EMBL" id="KAJ3179358.1"/>
    </source>
</evidence>
<evidence type="ECO:0000256" key="1">
    <source>
        <dbReference type="ARBA" id="ARBA00022443"/>
    </source>
</evidence>
<name>A0AAD5TKR4_9FUNG</name>
<reference evidence="5" key="1">
    <citation type="submission" date="2020-05" db="EMBL/GenBank/DDBJ databases">
        <title>Phylogenomic resolution of chytrid fungi.</title>
        <authorList>
            <person name="Stajich J.E."/>
            <person name="Amses K."/>
            <person name="Simmons R."/>
            <person name="Seto K."/>
            <person name="Myers J."/>
            <person name="Bonds A."/>
            <person name="Quandt C.A."/>
            <person name="Barry K."/>
            <person name="Liu P."/>
            <person name="Grigoriev I."/>
            <person name="Longcore J.E."/>
            <person name="James T.Y."/>
        </authorList>
    </citation>
    <scope>NUCLEOTIDE SEQUENCE</scope>
    <source>
        <strain evidence="5">JEL0379</strain>
    </source>
</reference>
<feature type="domain" description="SH3" evidence="4">
    <location>
        <begin position="23"/>
        <end position="89"/>
    </location>
</feature>
<dbReference type="PANTHER" id="PTHR15176:SF1">
    <property type="entry name" value="NEPHROCYSTIN-1"/>
    <property type="match status" value="1"/>
</dbReference>
<keyword evidence="6" id="KW-1185">Reference proteome</keyword>
<feature type="region of interest" description="Disordered" evidence="3">
    <location>
        <begin position="1"/>
        <end position="23"/>
    </location>
</feature>
<feature type="compositionally biased region" description="Basic and acidic residues" evidence="3">
    <location>
        <begin position="199"/>
        <end position="212"/>
    </location>
</feature>
<dbReference type="InterPro" id="IPR001452">
    <property type="entry name" value="SH3_domain"/>
</dbReference>
<proteinExistence type="predicted"/>
<organism evidence="5 6">
    <name type="scientific">Geranomyces variabilis</name>
    <dbReference type="NCBI Taxonomy" id="109894"/>
    <lineage>
        <taxon>Eukaryota</taxon>
        <taxon>Fungi</taxon>
        <taxon>Fungi incertae sedis</taxon>
        <taxon>Chytridiomycota</taxon>
        <taxon>Chytridiomycota incertae sedis</taxon>
        <taxon>Chytridiomycetes</taxon>
        <taxon>Spizellomycetales</taxon>
        <taxon>Powellomycetaceae</taxon>
        <taxon>Geranomyces</taxon>
    </lineage>
</organism>
<dbReference type="PANTHER" id="PTHR15176">
    <property type="entry name" value="NEPHROCYSTIN"/>
    <property type="match status" value="1"/>
</dbReference>
<dbReference type="Pfam" id="PF00018">
    <property type="entry name" value="SH3_1"/>
    <property type="match status" value="1"/>
</dbReference>
<dbReference type="InterPro" id="IPR039687">
    <property type="entry name" value="NPHP1"/>
</dbReference>
<keyword evidence="1 2" id="KW-0728">SH3 domain</keyword>
<feature type="compositionally biased region" description="Acidic residues" evidence="3">
    <location>
        <begin position="109"/>
        <end position="139"/>
    </location>
</feature>
<feature type="region of interest" description="Disordered" evidence="3">
    <location>
        <begin position="83"/>
        <end position="242"/>
    </location>
</feature>
<dbReference type="GO" id="GO:0005737">
    <property type="term" value="C:cytoplasm"/>
    <property type="evidence" value="ECO:0007669"/>
    <property type="project" value="TreeGrafter"/>
</dbReference>
<dbReference type="Gene3D" id="2.30.30.40">
    <property type="entry name" value="SH3 Domains"/>
    <property type="match status" value="1"/>
</dbReference>
<feature type="compositionally biased region" description="Polar residues" evidence="3">
    <location>
        <begin position="13"/>
        <end position="23"/>
    </location>
</feature>
<protein>
    <submittedName>
        <fullName evidence="5">Nephrocystin-1</fullName>
    </submittedName>
</protein>
<feature type="compositionally biased region" description="Basic residues" evidence="3">
    <location>
        <begin position="1"/>
        <end position="12"/>
    </location>
</feature>
<feature type="compositionally biased region" description="Basic residues" evidence="3">
    <location>
        <begin position="179"/>
        <end position="189"/>
    </location>
</feature>